<name>A0A975A0G2_9BACT</name>
<sequence length="217" mass="25376">MEEWYPIEDNQPSIAMKDTLLLAIFDKLPANWNIKETESYILFESKKPVQITFYQRSEPYEFSGDSVYTTTPKLKLTKFEITDTTQILNSINKLDSLEQIIRINPDCVFDPCSQPSISFVHFNTLWRQKMYDKRQVRKAKRNRKPCKDFDNSSVQSEYQRLTKSTPRLFSEGLALGDLKTNWTYCSTNTQVNIKPERMASEIESIVELINSTFKKSP</sequence>
<dbReference type="EMBL" id="CP070608">
    <property type="protein sequence ID" value="QSE97236.1"/>
    <property type="molecule type" value="Genomic_DNA"/>
</dbReference>
<gene>
    <name evidence="1" type="ORF">JR347_16840</name>
</gene>
<protein>
    <submittedName>
        <fullName evidence="1">Uncharacterized protein</fullName>
    </submittedName>
</protein>
<proteinExistence type="predicted"/>
<organism evidence="1 2">
    <name type="scientific">Fulvivirga lutea</name>
    <dbReference type="NCBI Taxonomy" id="2810512"/>
    <lineage>
        <taxon>Bacteria</taxon>
        <taxon>Pseudomonadati</taxon>
        <taxon>Bacteroidota</taxon>
        <taxon>Cytophagia</taxon>
        <taxon>Cytophagales</taxon>
        <taxon>Fulvivirgaceae</taxon>
        <taxon>Fulvivirga</taxon>
    </lineage>
</organism>
<dbReference type="RefSeq" id="WP_205721748.1">
    <property type="nucleotide sequence ID" value="NZ_CP070608.1"/>
</dbReference>
<dbReference type="Proteomes" id="UP000662783">
    <property type="component" value="Chromosome"/>
</dbReference>
<evidence type="ECO:0000313" key="2">
    <source>
        <dbReference type="Proteomes" id="UP000662783"/>
    </source>
</evidence>
<reference evidence="1" key="1">
    <citation type="submission" date="2021-02" db="EMBL/GenBank/DDBJ databases">
        <title>Fulvivirga sp. S481 isolated from sea water.</title>
        <authorList>
            <person name="Bae S.S."/>
            <person name="Baek K."/>
        </authorList>
    </citation>
    <scope>NUCLEOTIDE SEQUENCE</scope>
    <source>
        <strain evidence="1">S481</strain>
    </source>
</reference>
<evidence type="ECO:0000313" key="1">
    <source>
        <dbReference type="EMBL" id="QSE97236.1"/>
    </source>
</evidence>
<keyword evidence="2" id="KW-1185">Reference proteome</keyword>
<dbReference type="AlphaFoldDB" id="A0A975A0G2"/>
<accession>A0A975A0G2</accession>
<dbReference type="KEGG" id="fuv:JR347_16840"/>